<comment type="catalytic activity">
    <reaction evidence="18">
        <text>L-histidyl-L-alpha-amino acid(out) = L-histidyl-L-alpha-amino acid(in)</text>
        <dbReference type="Rhea" id="RHEA:79379"/>
        <dbReference type="ChEBI" id="CHEBI:229964"/>
    </reaction>
</comment>
<feature type="transmembrane region" description="Helical" evidence="25">
    <location>
        <begin position="254"/>
        <end position="276"/>
    </location>
</feature>
<comment type="catalytic activity">
    <reaction evidence="13">
        <text>L-alpha-aminoacyl-L-lysine(out) = L-alpha-aminoacyl-L-lysine(in)</text>
        <dbReference type="Rhea" id="RHEA:79383"/>
        <dbReference type="ChEBI" id="CHEBI:229966"/>
    </reaction>
</comment>
<dbReference type="PROSITE" id="PS50850">
    <property type="entry name" value="MFS"/>
    <property type="match status" value="1"/>
</dbReference>
<comment type="catalytic activity">
    <reaction evidence="12">
        <text>L-lysyl-L-alpha-amino acid(out) = L-lysyl-L-alpha-amino acid(in)</text>
        <dbReference type="Rhea" id="RHEA:79387"/>
        <dbReference type="ChEBI" id="CHEBI:229965"/>
    </reaction>
</comment>
<dbReference type="PANTHER" id="PTHR23512">
    <property type="entry name" value="MAJOR FACILITATOR SUPERFAMILY DOMAIN-CONTAINING PROTEIN 1"/>
    <property type="match status" value="1"/>
</dbReference>
<dbReference type="SUPFAM" id="SSF103473">
    <property type="entry name" value="MFS general substrate transporter"/>
    <property type="match status" value="1"/>
</dbReference>
<feature type="transmembrane region" description="Helical" evidence="25">
    <location>
        <begin position="413"/>
        <end position="435"/>
    </location>
</feature>
<evidence type="ECO:0000256" key="12">
    <source>
        <dbReference type="ARBA" id="ARBA00044891"/>
    </source>
</evidence>
<comment type="caution">
    <text evidence="27">The sequence shown here is derived from an EMBL/GenBank/DDBJ whole genome shotgun (WGS) entry which is preliminary data.</text>
</comment>
<evidence type="ECO:0000256" key="23">
    <source>
        <dbReference type="ARBA" id="ARBA00045709"/>
    </source>
</evidence>
<comment type="catalytic activity">
    <reaction evidence="15">
        <text>L-arginyl-L-alpha-amino acid(out) = L-arginyl-L-alpha-amino acid(in)</text>
        <dbReference type="Rhea" id="RHEA:79371"/>
        <dbReference type="ChEBI" id="CHEBI:84315"/>
    </reaction>
</comment>
<evidence type="ECO:0000256" key="14">
    <source>
        <dbReference type="ARBA" id="ARBA00044898"/>
    </source>
</evidence>
<organism evidence="27 28">
    <name type="scientific">Carboxylicivirga mesophila</name>
    <dbReference type="NCBI Taxonomy" id="1166478"/>
    <lineage>
        <taxon>Bacteria</taxon>
        <taxon>Pseudomonadati</taxon>
        <taxon>Bacteroidota</taxon>
        <taxon>Bacteroidia</taxon>
        <taxon>Marinilabiliales</taxon>
        <taxon>Marinilabiliaceae</taxon>
        <taxon>Carboxylicivirga</taxon>
    </lineage>
</organism>
<comment type="catalytic activity">
    <reaction evidence="11">
        <text>L-alpha-aminoacyl-L-histidine(out) = L-alpha-aminoacyl-L-histidine(in)</text>
        <dbReference type="Rhea" id="RHEA:79375"/>
        <dbReference type="ChEBI" id="CHEBI:229967"/>
    </reaction>
</comment>
<feature type="transmembrane region" description="Helical" evidence="25">
    <location>
        <begin position="379"/>
        <end position="401"/>
    </location>
</feature>
<feature type="transmembrane region" description="Helical" evidence="25">
    <location>
        <begin position="12"/>
        <end position="33"/>
    </location>
</feature>
<evidence type="ECO:0000256" key="22">
    <source>
        <dbReference type="ARBA" id="ARBA00045018"/>
    </source>
</evidence>
<evidence type="ECO:0000256" key="16">
    <source>
        <dbReference type="ARBA" id="ARBA00044900"/>
    </source>
</evidence>
<evidence type="ECO:0000256" key="11">
    <source>
        <dbReference type="ARBA" id="ARBA00044884"/>
    </source>
</evidence>
<evidence type="ECO:0000256" key="4">
    <source>
        <dbReference type="ARBA" id="ARBA00022692"/>
    </source>
</evidence>
<comment type="function">
    <text evidence="23">Lysosomal dipeptide uniporter that selectively exports lysine, arginine or histidine-containing dipeptides with a net positive charge from the lysosome lumen into the cytosol. Could play a role in a specific type of protein O-glycosylation indirectly regulating macrophages migration and tissue invasion. Also essential for liver homeostasis.</text>
</comment>
<keyword evidence="5 25" id="KW-1133">Transmembrane helix</keyword>
<keyword evidence="4 25" id="KW-0812">Transmembrane</keyword>
<evidence type="ECO:0000313" key="28">
    <source>
        <dbReference type="Proteomes" id="UP000721861"/>
    </source>
</evidence>
<name>A0ABS5KCW7_9BACT</name>
<gene>
    <name evidence="27" type="ORF">KEM09_13225</name>
</gene>
<evidence type="ECO:0000256" key="24">
    <source>
        <dbReference type="ARBA" id="ARBA00046376"/>
    </source>
</evidence>
<evidence type="ECO:0000256" key="9">
    <source>
        <dbReference type="ARBA" id="ARBA00044878"/>
    </source>
</evidence>
<evidence type="ECO:0000256" key="2">
    <source>
        <dbReference type="ARBA" id="ARBA00008335"/>
    </source>
</evidence>
<evidence type="ECO:0000256" key="17">
    <source>
        <dbReference type="ARBA" id="ARBA00044903"/>
    </source>
</evidence>
<evidence type="ECO:0000256" key="6">
    <source>
        <dbReference type="ARBA" id="ARBA00023136"/>
    </source>
</evidence>
<dbReference type="InterPro" id="IPR020846">
    <property type="entry name" value="MFS_dom"/>
</dbReference>
<comment type="catalytic activity">
    <reaction evidence="8">
        <text>L-lysyl-L-alanine(out) = L-lysyl-L-alanine(in)</text>
        <dbReference type="Rhea" id="RHEA:79399"/>
        <dbReference type="ChEBI" id="CHEBI:229954"/>
    </reaction>
</comment>
<evidence type="ECO:0000256" key="25">
    <source>
        <dbReference type="SAM" id="Phobius"/>
    </source>
</evidence>
<evidence type="ECO:0000256" key="13">
    <source>
        <dbReference type="ARBA" id="ARBA00044893"/>
    </source>
</evidence>
<evidence type="ECO:0000256" key="10">
    <source>
        <dbReference type="ARBA" id="ARBA00044881"/>
    </source>
</evidence>
<evidence type="ECO:0000313" key="27">
    <source>
        <dbReference type="EMBL" id="MBS2212371.1"/>
    </source>
</evidence>
<evidence type="ECO:0000256" key="20">
    <source>
        <dbReference type="ARBA" id="ARBA00044924"/>
    </source>
</evidence>
<comment type="similarity">
    <text evidence="2">Belongs to the major facilitator superfamily.</text>
</comment>
<feature type="transmembrane region" description="Helical" evidence="25">
    <location>
        <begin position="320"/>
        <end position="342"/>
    </location>
</feature>
<evidence type="ECO:0000256" key="5">
    <source>
        <dbReference type="ARBA" id="ARBA00022989"/>
    </source>
</evidence>
<feature type="transmembrane region" description="Helical" evidence="25">
    <location>
        <begin position="90"/>
        <end position="110"/>
    </location>
</feature>
<keyword evidence="28" id="KW-1185">Reference proteome</keyword>
<evidence type="ECO:0000256" key="19">
    <source>
        <dbReference type="ARBA" id="ARBA00044919"/>
    </source>
</evidence>
<dbReference type="InterPro" id="IPR011701">
    <property type="entry name" value="MFS"/>
</dbReference>
<evidence type="ECO:0000256" key="15">
    <source>
        <dbReference type="ARBA" id="ARBA00044899"/>
    </source>
</evidence>
<proteinExistence type="inferred from homology"/>
<dbReference type="Proteomes" id="UP000721861">
    <property type="component" value="Unassembled WGS sequence"/>
</dbReference>
<feature type="transmembrane region" description="Helical" evidence="25">
    <location>
        <begin position="130"/>
        <end position="152"/>
    </location>
</feature>
<comment type="catalytic activity">
    <reaction evidence="10">
        <text>L-alpha-aminoacyl-L-arginine(out) = L-alpha-aminoacyl-L-arginine(in)</text>
        <dbReference type="Rhea" id="RHEA:79367"/>
        <dbReference type="ChEBI" id="CHEBI:229968"/>
    </reaction>
</comment>
<feature type="domain" description="Major facilitator superfamily (MFS) profile" evidence="26">
    <location>
        <begin position="15"/>
        <end position="440"/>
    </location>
</feature>
<feature type="transmembrane region" description="Helical" evidence="25">
    <location>
        <begin position="198"/>
        <end position="220"/>
    </location>
</feature>
<feature type="transmembrane region" description="Helical" evidence="25">
    <location>
        <begin position="53"/>
        <end position="78"/>
    </location>
</feature>
<dbReference type="RefSeq" id="WP_212228986.1">
    <property type="nucleotide sequence ID" value="NZ_JAGUCN010000014.1"/>
</dbReference>
<keyword evidence="3" id="KW-0813">Transport</keyword>
<comment type="subunit">
    <text evidence="24">Homodimer. Interacts with lysosomal protein GLMP (via lumenal domain); the interaction starts while both proteins are still in the endoplasmic reticulum and is required for stabilization of MFSD1 in lysosomes but has no direct effect on its targeting to lysosomes or transporter activity.</text>
</comment>
<evidence type="ECO:0000256" key="21">
    <source>
        <dbReference type="ARBA" id="ARBA00044985"/>
    </source>
</evidence>
<comment type="catalytic activity">
    <reaction evidence="9">
        <text>L-histidyl-glycine(out) = L-histidyl-glycine(in)</text>
        <dbReference type="Rhea" id="RHEA:79395"/>
        <dbReference type="ChEBI" id="CHEBI:229957"/>
    </reaction>
</comment>
<reference evidence="27 28" key="1">
    <citation type="journal article" date="2014" name="Int. J. Syst. Evol. Microbiol.">
        <title>Carboxylicivirga gen. nov. in the family Marinilabiliaceae with two novel species, Carboxylicivirga mesophila sp. nov. and Carboxylicivirga taeanensis sp. nov., and reclassification of Cytophaga fermentans as Saccharicrinis fermentans gen. nov., comb. nov.</title>
        <authorList>
            <person name="Yang S.H."/>
            <person name="Seo H.S."/>
            <person name="Woo J.H."/>
            <person name="Oh H.M."/>
            <person name="Jang H."/>
            <person name="Lee J.H."/>
            <person name="Kim S.J."/>
            <person name="Kwon K.K."/>
        </authorList>
    </citation>
    <scope>NUCLEOTIDE SEQUENCE [LARGE SCALE GENOMIC DNA]</scope>
    <source>
        <strain evidence="27 28">JCM 18290</strain>
    </source>
</reference>
<dbReference type="Pfam" id="PF07690">
    <property type="entry name" value="MFS_1"/>
    <property type="match status" value="1"/>
</dbReference>
<evidence type="ECO:0000256" key="3">
    <source>
        <dbReference type="ARBA" id="ARBA00022448"/>
    </source>
</evidence>
<comment type="catalytic activity">
    <reaction evidence="14">
        <text>L-aspartyl-L-lysine(out) = L-aspartyl-L-lysine(in)</text>
        <dbReference type="Rhea" id="RHEA:79411"/>
        <dbReference type="ChEBI" id="CHEBI:229953"/>
    </reaction>
</comment>
<evidence type="ECO:0000256" key="8">
    <source>
        <dbReference type="ARBA" id="ARBA00044876"/>
    </source>
</evidence>
<comment type="catalytic activity">
    <reaction evidence="20">
        <text>L-lysyl-glycine(out) = L-lysyl-glycine(in)</text>
        <dbReference type="Rhea" id="RHEA:79407"/>
        <dbReference type="ChEBI" id="CHEBI:191202"/>
    </reaction>
</comment>
<protein>
    <recommendedName>
        <fullName evidence="21">Lysosomal dipeptide transporter MFSD1</fullName>
    </recommendedName>
    <alternativeName>
        <fullName evidence="22">Major facilitator superfamily domain-containing protein 1</fullName>
    </alternativeName>
</protein>
<evidence type="ECO:0000256" key="7">
    <source>
        <dbReference type="ARBA" id="ARBA00023228"/>
    </source>
</evidence>
<comment type="catalytic activity">
    <reaction evidence="19">
        <text>L-alanyl-L-lysine(out) = L-alanyl-L-lysine(in)</text>
        <dbReference type="Rhea" id="RHEA:79415"/>
        <dbReference type="ChEBI" id="CHEBI:192470"/>
    </reaction>
</comment>
<dbReference type="InterPro" id="IPR036259">
    <property type="entry name" value="MFS_trans_sf"/>
</dbReference>
<keyword evidence="7" id="KW-0458">Lysosome</keyword>
<dbReference type="EMBL" id="JAGUCN010000014">
    <property type="protein sequence ID" value="MBS2212371.1"/>
    <property type="molecule type" value="Genomic_DNA"/>
</dbReference>
<dbReference type="PANTHER" id="PTHR23512:SF3">
    <property type="entry name" value="MAJOR FACILITATOR SUPERFAMILY DOMAIN-CONTAINING PROTEIN 1"/>
    <property type="match status" value="1"/>
</dbReference>
<evidence type="ECO:0000256" key="18">
    <source>
        <dbReference type="ARBA" id="ARBA00044912"/>
    </source>
</evidence>
<accession>A0ABS5KCW7</accession>
<evidence type="ECO:0000256" key="1">
    <source>
        <dbReference type="ARBA" id="ARBA00004155"/>
    </source>
</evidence>
<dbReference type="Gene3D" id="1.20.1250.20">
    <property type="entry name" value="MFS general substrate transporter like domains"/>
    <property type="match status" value="2"/>
</dbReference>
<evidence type="ECO:0000259" key="26">
    <source>
        <dbReference type="PROSITE" id="PS50850"/>
    </source>
</evidence>
<feature type="transmembrane region" description="Helical" evidence="25">
    <location>
        <begin position="348"/>
        <end position="367"/>
    </location>
</feature>
<sequence length="453" mass="49437">MNTLKKALNESAAMRWGVLLLVGFVLSVNYYFYDAFSTLKDLLRAEFDFTNKDYGLFVSFYSVPNTFLLMAVIGGVILDKLGIRRTGFMFVFFMAIGAVLTAYGASDYYGAGGIGYSFMSSFMPNYSPELKMMLLGRFFFGLGAETSIVVISKILVKWFKGKNLALAFGLKVGFGRLGTFAALNISPAVADKGANLTGAIWLAAILVCTGLLAFIVYMLLDAKLDKQLEKDSNETVTSKPFSFRDITGLLGNRAYLYIALLCVTFYSAVFPFLAYAPDFFADKFSLTSVESGKLTSLLPLGTMFFTPLFGWLIDRKGKSATAMIFGASTLLAVHLVFALTYFPPQAPIILLGIAFSLVPAAMWPSMVKLVDDSQIGTAYGLMYSIQNLGLWGFPIIAGSILDATNPGNPEVSDYTATILMFAAVSLLGLIFALLLKFEDKKKGFGVELPLNKK</sequence>
<comment type="catalytic activity">
    <reaction evidence="16">
        <text>L-lysyl-L-lysine(out) = L-lysyl-L-lysine(in)</text>
        <dbReference type="Rhea" id="RHEA:79403"/>
        <dbReference type="ChEBI" id="CHEBI:229956"/>
    </reaction>
</comment>
<dbReference type="InterPro" id="IPR052187">
    <property type="entry name" value="MFSD1"/>
</dbReference>
<feature type="transmembrane region" description="Helical" evidence="25">
    <location>
        <begin position="164"/>
        <end position="186"/>
    </location>
</feature>
<keyword evidence="6 25" id="KW-0472">Membrane</keyword>
<comment type="catalytic activity">
    <reaction evidence="17">
        <text>L-arginyl-glycine(out) = L-arginyl-glycine(in)</text>
        <dbReference type="Rhea" id="RHEA:79391"/>
        <dbReference type="ChEBI" id="CHEBI:229955"/>
    </reaction>
</comment>
<comment type="subcellular location">
    <subcellularLocation>
        <location evidence="1">Lysosome membrane</location>
        <topology evidence="1">Multi-pass membrane protein</topology>
    </subcellularLocation>
</comment>
<feature type="transmembrane region" description="Helical" evidence="25">
    <location>
        <begin position="296"/>
        <end position="313"/>
    </location>
</feature>